<dbReference type="SMART" id="SM00248">
    <property type="entry name" value="ANK"/>
    <property type="match status" value="7"/>
</dbReference>
<dbReference type="InterPro" id="IPR002110">
    <property type="entry name" value="Ankyrin_rpt"/>
</dbReference>
<evidence type="ECO:0000256" key="1">
    <source>
        <dbReference type="ARBA" id="ARBA00022737"/>
    </source>
</evidence>
<dbReference type="PANTHER" id="PTHR24198">
    <property type="entry name" value="ANKYRIN REPEAT AND PROTEIN KINASE DOMAIN-CONTAINING PROTEIN"/>
    <property type="match status" value="1"/>
</dbReference>
<dbReference type="SUPFAM" id="SSF48403">
    <property type="entry name" value="Ankyrin repeat"/>
    <property type="match status" value="2"/>
</dbReference>
<dbReference type="Gene3D" id="1.25.40.20">
    <property type="entry name" value="Ankyrin repeat-containing domain"/>
    <property type="match status" value="2"/>
</dbReference>
<protein>
    <submittedName>
        <fullName evidence="3">Uncharacterized protein</fullName>
    </submittedName>
</protein>
<keyword evidence="2" id="KW-0040">ANK repeat</keyword>
<dbReference type="Pfam" id="PF12796">
    <property type="entry name" value="Ank_2"/>
    <property type="match status" value="1"/>
</dbReference>
<evidence type="ECO:0000313" key="3">
    <source>
        <dbReference type="EMBL" id="AYV82933.1"/>
    </source>
</evidence>
<reference evidence="3" key="1">
    <citation type="submission" date="2018-10" db="EMBL/GenBank/DDBJ databases">
        <title>Hidden diversity of soil giant viruses.</title>
        <authorList>
            <person name="Schulz F."/>
            <person name="Alteio L."/>
            <person name="Goudeau D."/>
            <person name="Ryan E.M."/>
            <person name="Malmstrom R.R."/>
            <person name="Blanchard J."/>
            <person name="Woyke T."/>
        </authorList>
    </citation>
    <scope>NUCLEOTIDE SEQUENCE</scope>
    <source>
        <strain evidence="3">HYV1</strain>
    </source>
</reference>
<name>A0A3G5AAT5_9VIRU</name>
<organism evidence="3">
    <name type="scientific">Hyperionvirus sp</name>
    <dbReference type="NCBI Taxonomy" id="2487770"/>
    <lineage>
        <taxon>Viruses</taxon>
        <taxon>Varidnaviria</taxon>
        <taxon>Bamfordvirae</taxon>
        <taxon>Nucleocytoviricota</taxon>
        <taxon>Megaviricetes</taxon>
        <taxon>Imitervirales</taxon>
        <taxon>Mimiviridae</taxon>
        <taxon>Klosneuvirinae</taxon>
    </lineage>
</organism>
<accession>A0A3G5AAT5</accession>
<dbReference type="InterPro" id="IPR036770">
    <property type="entry name" value="Ankyrin_rpt-contain_sf"/>
</dbReference>
<dbReference type="EMBL" id="MK072385">
    <property type="protein sequence ID" value="AYV82933.1"/>
    <property type="molecule type" value="Genomic_DNA"/>
</dbReference>
<keyword evidence="1" id="KW-0677">Repeat</keyword>
<gene>
    <name evidence="3" type="ORF">Hyperionvirus3_79</name>
</gene>
<dbReference type="PANTHER" id="PTHR24198:SF165">
    <property type="entry name" value="ANKYRIN REPEAT-CONTAINING PROTEIN-RELATED"/>
    <property type="match status" value="1"/>
</dbReference>
<evidence type="ECO:0000256" key="2">
    <source>
        <dbReference type="ARBA" id="ARBA00023043"/>
    </source>
</evidence>
<sequence>MAAARARTAGKVTYRPFLRDKAGKENFSKIIPCFEAIDSRYLPTGGNHSLVKRCVANGGNLNLRDSRGFTLVFYAVLKWRVPFVEELCKFKVDLNCKTEEGLFPLWIAIEKLRTEMAVCLLNHGADVNIQAPQGKTPLMRCITEGQATVFDKILETKKCKLDLQDENGLTALHLVIMHCRRSTNGAHFLESLIEQKASITIPDAEGTPPLIKCIETQNVWAMHIIMSKMSKTEIDALYRGMTYLAHCIVVGKIDVALTMIKNHPIDLNAKFGPYRNVFPLAVESGSLALVRELAETGCDFRLSHDGGLFTLKCTFIIEYAFFKNLAPGLFDAEIIKYLIDKYLALGDMSFTLKNHAGNVSSQHVIDFCKTHSDTRMKIHQAYKNNFQLMTTDPEHLMKKFKDSGGRDLIDVIIEFL</sequence>
<dbReference type="PROSITE" id="PS50088">
    <property type="entry name" value="ANK_REPEAT"/>
    <property type="match status" value="1"/>
</dbReference>
<proteinExistence type="predicted"/>